<reference evidence="2" key="3">
    <citation type="submission" date="2024-05" db="EMBL/GenBank/DDBJ databases">
        <title>Description of novel Chryseobacterium sp. strain C-2.</title>
        <authorList>
            <person name="Saticioglu I.B."/>
        </authorList>
    </citation>
    <scope>NUCLEOTIDE SEQUENCE</scope>
    <source>
        <strain evidence="2">C-2</strain>
    </source>
</reference>
<name>A0A9Q3UX75_9FLAO</name>
<dbReference type="RefSeq" id="WP_191179228.1">
    <property type="nucleotide sequence ID" value="NZ_JACXXP010000007.1"/>
</dbReference>
<dbReference type="AlphaFoldDB" id="A0A9Q3UX75"/>
<evidence type="ECO:0008006" key="6">
    <source>
        <dbReference type="Google" id="ProtNLM"/>
    </source>
</evidence>
<evidence type="ECO:0000313" key="2">
    <source>
        <dbReference type="EMBL" id="MBD3904695.1"/>
    </source>
</evidence>
<evidence type="ECO:0000313" key="4">
    <source>
        <dbReference type="Proteomes" id="UP000603715"/>
    </source>
</evidence>
<reference evidence="4" key="2">
    <citation type="submission" date="2023-07" db="EMBL/GenBank/DDBJ databases">
        <title>Description of novel Chryseobacterium sp. strain C-2.</title>
        <authorList>
            <person name="Saticioglu I.B."/>
        </authorList>
    </citation>
    <scope>NUCLEOTIDE SEQUENCE [LARGE SCALE GENOMIC DNA]</scope>
    <source>
        <strain evidence="4">C-2</strain>
    </source>
</reference>
<protein>
    <recommendedName>
        <fullName evidence="6">Lipocalin-like domain-containing protein</fullName>
    </recommendedName>
</protein>
<accession>A0A9Q3UX75</accession>
<reference evidence="3" key="1">
    <citation type="submission" date="2021-11" db="EMBL/GenBank/DDBJ databases">
        <title>Description of novel Chryseobacterium species.</title>
        <authorList>
            <person name="Saticioglu I.B."/>
            <person name="Ay H."/>
            <person name="Altun S."/>
            <person name="Duman M."/>
        </authorList>
    </citation>
    <scope>NUCLEOTIDE SEQUENCE</scope>
    <source>
        <strain evidence="3">C-39</strain>
    </source>
</reference>
<dbReference type="Proteomes" id="UP000603715">
    <property type="component" value="Unassembled WGS sequence"/>
</dbReference>
<evidence type="ECO:0000313" key="3">
    <source>
        <dbReference type="EMBL" id="MCC9035591.1"/>
    </source>
</evidence>
<organism evidence="3 5">
    <name type="scientific">Chryseobacterium muglaense</name>
    <dbReference type="NCBI Taxonomy" id="2893752"/>
    <lineage>
        <taxon>Bacteria</taxon>
        <taxon>Pseudomonadati</taxon>
        <taxon>Bacteroidota</taxon>
        <taxon>Flavobacteriia</taxon>
        <taxon>Flavobacteriales</taxon>
        <taxon>Weeksellaceae</taxon>
        <taxon>Chryseobacterium group</taxon>
        <taxon>Chryseobacterium</taxon>
    </lineage>
</organism>
<feature type="signal peptide" evidence="1">
    <location>
        <begin position="1"/>
        <end position="21"/>
    </location>
</feature>
<dbReference type="EMBL" id="JAJJML010000001">
    <property type="protein sequence ID" value="MCC9035591.1"/>
    <property type="molecule type" value="Genomic_DNA"/>
</dbReference>
<dbReference type="Proteomes" id="UP001107960">
    <property type="component" value="Unassembled WGS sequence"/>
</dbReference>
<comment type="caution">
    <text evidence="3">The sequence shown here is derived from an EMBL/GenBank/DDBJ whole genome shotgun (WGS) entry which is preliminary data.</text>
</comment>
<proteinExistence type="predicted"/>
<evidence type="ECO:0000313" key="5">
    <source>
        <dbReference type="Proteomes" id="UP001107960"/>
    </source>
</evidence>
<sequence length="149" mass="17636">MKKLFSVLFFCLLIISCQSQKITDQQNDENKAKYFSGTWTLVQKNYKEDGETKVFDLHECMKRYELIFKNSDEKSILTKTFATGKDCEIKSRSDDFLVLINGGSFSYREYDLKKVEQYKIYSQNKFSIIYGDIINGKVTEIEDFYQRKK</sequence>
<feature type="chain" id="PRO_5040170238" description="Lipocalin-like domain-containing protein" evidence="1">
    <location>
        <begin position="22"/>
        <end position="149"/>
    </location>
</feature>
<keyword evidence="4" id="KW-1185">Reference proteome</keyword>
<keyword evidence="1" id="KW-0732">Signal</keyword>
<dbReference type="PROSITE" id="PS51257">
    <property type="entry name" value="PROKAR_LIPOPROTEIN"/>
    <property type="match status" value="1"/>
</dbReference>
<gene>
    <name evidence="2" type="ORF">IEW27_08825</name>
    <name evidence="3" type="ORF">LNP80_15245</name>
</gene>
<dbReference type="EMBL" id="JACXXP010000007">
    <property type="protein sequence ID" value="MBD3904695.1"/>
    <property type="molecule type" value="Genomic_DNA"/>
</dbReference>
<evidence type="ECO:0000256" key="1">
    <source>
        <dbReference type="SAM" id="SignalP"/>
    </source>
</evidence>